<name>A0A7Y9Z7Y8_9MICO</name>
<accession>A0A7Y9Z7Y8</accession>
<gene>
    <name evidence="1" type="ORF">BKA03_000611</name>
</gene>
<comment type="caution">
    <text evidence="1">The sequence shown here is derived from an EMBL/GenBank/DDBJ whole genome shotgun (WGS) entry which is preliminary data.</text>
</comment>
<dbReference type="EMBL" id="JACBZO010000001">
    <property type="protein sequence ID" value="NYI40492.1"/>
    <property type="molecule type" value="Genomic_DNA"/>
</dbReference>
<reference evidence="1 2" key="1">
    <citation type="submission" date="2020-07" db="EMBL/GenBank/DDBJ databases">
        <title>Sequencing the genomes of 1000 actinobacteria strains.</title>
        <authorList>
            <person name="Klenk H.-P."/>
        </authorList>
    </citation>
    <scope>NUCLEOTIDE SEQUENCE [LARGE SCALE GENOMIC DNA]</scope>
    <source>
        <strain evidence="1 2">DSM 19970</strain>
    </source>
</reference>
<dbReference type="Proteomes" id="UP000547973">
    <property type="component" value="Unassembled WGS sequence"/>
</dbReference>
<evidence type="ECO:0000313" key="1">
    <source>
        <dbReference type="EMBL" id="NYI40492.1"/>
    </source>
</evidence>
<proteinExistence type="predicted"/>
<protein>
    <submittedName>
        <fullName evidence="1">Uncharacterized protein</fullName>
    </submittedName>
</protein>
<organism evidence="1 2">
    <name type="scientific">Demequina lutea</name>
    <dbReference type="NCBI Taxonomy" id="431489"/>
    <lineage>
        <taxon>Bacteria</taxon>
        <taxon>Bacillati</taxon>
        <taxon>Actinomycetota</taxon>
        <taxon>Actinomycetes</taxon>
        <taxon>Micrococcales</taxon>
        <taxon>Demequinaceae</taxon>
        <taxon>Demequina</taxon>
    </lineage>
</organism>
<sequence>MIAPQNVAYHFPSVYCEVEIVRIHGRSGKAQSQ</sequence>
<dbReference type="AlphaFoldDB" id="A0A7Y9Z7Y8"/>
<keyword evidence="2" id="KW-1185">Reference proteome</keyword>
<evidence type="ECO:0000313" key="2">
    <source>
        <dbReference type="Proteomes" id="UP000547973"/>
    </source>
</evidence>